<feature type="transmembrane region" description="Helical" evidence="6">
    <location>
        <begin position="117"/>
        <end position="139"/>
    </location>
</feature>
<feature type="domain" description="DUF2179" evidence="7">
    <location>
        <begin position="229"/>
        <end position="284"/>
    </location>
</feature>
<evidence type="ECO:0000256" key="4">
    <source>
        <dbReference type="ARBA" id="ARBA00022989"/>
    </source>
</evidence>
<evidence type="ECO:0000256" key="6">
    <source>
        <dbReference type="SAM" id="Phobius"/>
    </source>
</evidence>
<dbReference type="PANTHER" id="PTHR33545">
    <property type="entry name" value="UPF0750 MEMBRANE PROTEIN YITT-RELATED"/>
    <property type="match status" value="1"/>
</dbReference>
<dbReference type="Proteomes" id="UP000823614">
    <property type="component" value="Unassembled WGS sequence"/>
</dbReference>
<reference evidence="8" key="2">
    <citation type="journal article" date="2021" name="PeerJ">
        <title>Extensive microbial diversity within the chicken gut microbiome revealed by metagenomics and culture.</title>
        <authorList>
            <person name="Gilroy R."/>
            <person name="Ravi A."/>
            <person name="Getino M."/>
            <person name="Pursley I."/>
            <person name="Horton D.L."/>
            <person name="Alikhan N.F."/>
            <person name="Baker D."/>
            <person name="Gharbi K."/>
            <person name="Hall N."/>
            <person name="Watson M."/>
            <person name="Adriaenssens E.M."/>
            <person name="Foster-Nyarko E."/>
            <person name="Jarju S."/>
            <person name="Secka A."/>
            <person name="Antonio M."/>
            <person name="Oren A."/>
            <person name="Chaudhuri R.R."/>
            <person name="La Ragione R."/>
            <person name="Hildebrand F."/>
            <person name="Pallen M.J."/>
        </authorList>
    </citation>
    <scope>NUCLEOTIDE SEQUENCE</scope>
    <source>
        <strain evidence="8">C6-149</strain>
    </source>
</reference>
<keyword evidence="2" id="KW-1003">Cell membrane</keyword>
<evidence type="ECO:0000313" key="9">
    <source>
        <dbReference type="Proteomes" id="UP000823614"/>
    </source>
</evidence>
<dbReference type="EMBL" id="JADIMP010000101">
    <property type="protein sequence ID" value="MBO8442022.1"/>
    <property type="molecule type" value="Genomic_DNA"/>
</dbReference>
<gene>
    <name evidence="8" type="ORF">IAA89_06290</name>
</gene>
<dbReference type="GO" id="GO:0005886">
    <property type="term" value="C:plasma membrane"/>
    <property type="evidence" value="ECO:0007669"/>
    <property type="project" value="UniProtKB-SubCell"/>
</dbReference>
<dbReference type="Pfam" id="PF02588">
    <property type="entry name" value="YitT_membrane"/>
    <property type="match status" value="1"/>
</dbReference>
<dbReference type="PANTHER" id="PTHR33545:SF5">
    <property type="entry name" value="UPF0750 MEMBRANE PROTEIN YITT"/>
    <property type="match status" value="1"/>
</dbReference>
<evidence type="ECO:0000259" key="7">
    <source>
        <dbReference type="Pfam" id="PF10035"/>
    </source>
</evidence>
<comment type="subcellular location">
    <subcellularLocation>
        <location evidence="1">Cell membrane</location>
        <topology evidence="1">Multi-pass membrane protein</topology>
    </subcellularLocation>
</comment>
<dbReference type="PIRSF" id="PIRSF006483">
    <property type="entry name" value="Membrane_protein_YitT"/>
    <property type="match status" value="1"/>
</dbReference>
<proteinExistence type="predicted"/>
<reference evidence="8" key="1">
    <citation type="submission" date="2020-10" db="EMBL/GenBank/DDBJ databases">
        <authorList>
            <person name="Gilroy R."/>
        </authorList>
    </citation>
    <scope>NUCLEOTIDE SEQUENCE</scope>
    <source>
        <strain evidence="8">C6-149</strain>
    </source>
</reference>
<feature type="transmembrane region" description="Helical" evidence="6">
    <location>
        <begin position="182"/>
        <end position="201"/>
    </location>
</feature>
<dbReference type="Pfam" id="PF10035">
    <property type="entry name" value="DUF2179"/>
    <property type="match status" value="1"/>
</dbReference>
<feature type="transmembrane region" description="Helical" evidence="6">
    <location>
        <begin position="159"/>
        <end position="176"/>
    </location>
</feature>
<evidence type="ECO:0000256" key="1">
    <source>
        <dbReference type="ARBA" id="ARBA00004651"/>
    </source>
</evidence>
<keyword evidence="3 6" id="KW-0812">Transmembrane</keyword>
<evidence type="ECO:0000313" key="8">
    <source>
        <dbReference type="EMBL" id="MBO8442022.1"/>
    </source>
</evidence>
<protein>
    <submittedName>
        <fullName evidence="8">YitT family protein</fullName>
    </submittedName>
</protein>
<feature type="transmembrane region" description="Helical" evidence="6">
    <location>
        <begin position="90"/>
        <end position="111"/>
    </location>
</feature>
<dbReference type="InterPro" id="IPR019264">
    <property type="entry name" value="DUF2179"/>
</dbReference>
<dbReference type="InterPro" id="IPR051461">
    <property type="entry name" value="UPF0750_membrane"/>
</dbReference>
<accession>A0A9D9HA63</accession>
<keyword evidence="4 6" id="KW-1133">Transmembrane helix</keyword>
<evidence type="ECO:0000256" key="5">
    <source>
        <dbReference type="ARBA" id="ARBA00023136"/>
    </source>
</evidence>
<dbReference type="AlphaFoldDB" id="A0A9D9HA63"/>
<dbReference type="CDD" id="cd16380">
    <property type="entry name" value="YitT_C"/>
    <property type="match status" value="1"/>
</dbReference>
<evidence type="ECO:0000256" key="3">
    <source>
        <dbReference type="ARBA" id="ARBA00022692"/>
    </source>
</evidence>
<sequence>MDNFQKIIDRHKYLGRLGTALIYSICVSVALNYFWTPGKIYSSGLTGLSQLVHTVCFRFMHMNISIGDLLFLLNIPLFILAWFKIGHRFTVFTIIAVGLSSVMIHAVHPVIITRDPIVCSIFGGAINGFGTGLALKYGLSTGGLDILGIVIRQATGHRIGSINVTFNTLIVLSAGLMYGWPYALYSIFGLVVNATIMDMVYTRQQRIQVIIVTEEPKTVIDSIQHRIHRGMTIINDAEGVYKHKKKAVLFTVISGYEVNALYEAVQESDPHSFVSLTNTVKIMGRFYEPKV</sequence>
<dbReference type="Gene3D" id="3.30.70.120">
    <property type="match status" value="1"/>
</dbReference>
<dbReference type="InterPro" id="IPR003740">
    <property type="entry name" value="YitT"/>
</dbReference>
<comment type="caution">
    <text evidence="8">The sequence shown here is derived from an EMBL/GenBank/DDBJ whole genome shotgun (WGS) entry which is preliminary data.</text>
</comment>
<keyword evidence="5 6" id="KW-0472">Membrane</keyword>
<name>A0A9D9HA63_9LACO</name>
<dbReference type="InterPro" id="IPR015867">
    <property type="entry name" value="N-reg_PII/ATP_PRibTrfase_C"/>
</dbReference>
<feature type="transmembrane region" description="Helical" evidence="6">
    <location>
        <begin position="64"/>
        <end position="83"/>
    </location>
</feature>
<evidence type="ECO:0000256" key="2">
    <source>
        <dbReference type="ARBA" id="ARBA00022475"/>
    </source>
</evidence>
<feature type="transmembrane region" description="Helical" evidence="6">
    <location>
        <begin position="13"/>
        <end position="35"/>
    </location>
</feature>
<organism evidence="8 9">
    <name type="scientific">Candidatus Gallilactobacillus intestinavium</name>
    <dbReference type="NCBI Taxonomy" id="2840838"/>
    <lineage>
        <taxon>Bacteria</taxon>
        <taxon>Bacillati</taxon>
        <taxon>Bacillota</taxon>
        <taxon>Bacilli</taxon>
        <taxon>Lactobacillales</taxon>
        <taxon>Lactobacillaceae</taxon>
        <taxon>Lactobacillaceae incertae sedis</taxon>
        <taxon>Candidatus Gallilactobacillus</taxon>
    </lineage>
</organism>